<dbReference type="EMBL" id="LWDD02000120">
    <property type="protein sequence ID" value="KAE8263715.1"/>
    <property type="molecule type" value="Genomic_DNA"/>
</dbReference>
<evidence type="ECO:0000313" key="4">
    <source>
        <dbReference type="Proteomes" id="UP000077671"/>
    </source>
</evidence>
<evidence type="ECO:0000313" key="2">
    <source>
        <dbReference type="EMBL" id="CAD6906649.1"/>
    </source>
</evidence>
<dbReference type="Pfam" id="PF01261">
    <property type="entry name" value="AP_endonuc_2"/>
    <property type="match status" value="1"/>
</dbReference>
<gene>
    <name evidence="3" type="ORF">A4X03_0g1476</name>
    <name evidence="2" type="ORF">JKIAZH3_G3951</name>
</gene>
<name>A0A177UMK4_9BASI</name>
<protein>
    <recommendedName>
        <fullName evidence="1">Xylose isomerase-like TIM barrel domain-containing protein</fullName>
    </recommendedName>
</protein>
<dbReference type="Proteomes" id="UP000836402">
    <property type="component" value="Unassembled WGS sequence"/>
</dbReference>
<dbReference type="EMBL" id="CAJHJG010000849">
    <property type="protein sequence ID" value="CAD6906649.1"/>
    <property type="molecule type" value="Genomic_DNA"/>
</dbReference>
<dbReference type="PANTHER" id="PTHR12110:SF21">
    <property type="entry name" value="XYLOSE ISOMERASE-LIKE TIM BARREL DOMAIN-CONTAINING PROTEIN"/>
    <property type="match status" value="1"/>
</dbReference>
<accession>A0A177UMK4</accession>
<reference evidence="2" key="3">
    <citation type="submission" date="2020-10" db="EMBL/GenBank/DDBJ databases">
        <authorList>
            <person name="Sedaghatjoo S."/>
        </authorList>
    </citation>
    <scope>NUCLEOTIDE SEQUENCE</scope>
    <source>
        <strain evidence="2">AZH3</strain>
    </source>
</reference>
<dbReference type="InterPro" id="IPR013022">
    <property type="entry name" value="Xyl_isomerase-like_TIM-brl"/>
</dbReference>
<dbReference type="Proteomes" id="UP000077671">
    <property type="component" value="Unassembled WGS sequence"/>
</dbReference>
<evidence type="ECO:0000313" key="3">
    <source>
        <dbReference type="EMBL" id="KAE8263715.1"/>
    </source>
</evidence>
<dbReference type="InterPro" id="IPR050312">
    <property type="entry name" value="IolE/XylAMocC-like"/>
</dbReference>
<dbReference type="SUPFAM" id="SSF51658">
    <property type="entry name" value="Xylose isomerase-like"/>
    <property type="match status" value="2"/>
</dbReference>
<reference evidence="3" key="1">
    <citation type="submission" date="2016-04" db="EMBL/GenBank/DDBJ databases">
        <authorList>
            <person name="Nguyen H.D."/>
            <person name="Kesanakurti P."/>
            <person name="Cullis J."/>
            <person name="Levesque C.A."/>
            <person name="Hambleton S."/>
        </authorList>
    </citation>
    <scope>NUCLEOTIDE SEQUENCE</scope>
    <source>
        <strain evidence="3">DAOMC 238032</strain>
    </source>
</reference>
<dbReference type="AlphaFoldDB" id="A0A177UMK4"/>
<dbReference type="Gene3D" id="3.20.20.150">
    <property type="entry name" value="Divalent-metal-dependent TIM barrel enzymes"/>
    <property type="match status" value="2"/>
</dbReference>
<dbReference type="PANTHER" id="PTHR12110">
    <property type="entry name" value="HYDROXYPYRUVATE ISOMERASE"/>
    <property type="match status" value="1"/>
</dbReference>
<organism evidence="3 4">
    <name type="scientific">Tilletia caries</name>
    <name type="common">wheat bunt fungus</name>
    <dbReference type="NCBI Taxonomy" id="13290"/>
    <lineage>
        <taxon>Eukaryota</taxon>
        <taxon>Fungi</taxon>
        <taxon>Dikarya</taxon>
        <taxon>Basidiomycota</taxon>
        <taxon>Ustilaginomycotina</taxon>
        <taxon>Exobasidiomycetes</taxon>
        <taxon>Tilletiales</taxon>
        <taxon>Tilletiaceae</taxon>
        <taxon>Tilletia</taxon>
    </lineage>
</organism>
<keyword evidence="5" id="KW-1185">Reference proteome</keyword>
<evidence type="ECO:0000259" key="1">
    <source>
        <dbReference type="Pfam" id="PF01261"/>
    </source>
</evidence>
<sequence length="434" mass="48133">MSGFHSVELFQDDLTAFVESDEFEMIYQDARADSPPLSLELPQQETDVIRTTTFNAFGPCIPSQLHREVAAAAYIGLLSKSLGIKVASLQPLRDFEGWAEAGPRSDAFSRITSRFEVMHALGTDLLFICSNCQPADRLVPAEQYRERAGADLAELADLAKACSPADCQARWSKLGLEDPIGMMARAFPRRHDMPLLSPPESRRGSSFATVPELDMSPATTSAPALANLPLSFQGHYTQPTAPIRPIRIGYEALSWGTHVDVWRSAWDIVQTANRPQIGLVLDSFNTIGREWADPCSPSGISQPEHEVDARLKASIEMMGELLAGKAEKIFFLQIADARRMVGGPLAPSPNETEPRPSRMIWSRSNRLFPLERELGAFLPVVDFVRKVEEIGYRGPWSVEVFCDSIHEKDDAVPVNHVDRGYRSLQRLITAVRSS</sequence>
<proteinExistence type="predicted"/>
<evidence type="ECO:0000313" key="5">
    <source>
        <dbReference type="Proteomes" id="UP000836402"/>
    </source>
</evidence>
<dbReference type="InterPro" id="IPR036237">
    <property type="entry name" value="Xyl_isomerase-like_sf"/>
</dbReference>
<feature type="domain" description="Xylose isomerase-like TIM barrel" evidence="1">
    <location>
        <begin position="246"/>
        <end position="409"/>
    </location>
</feature>
<comment type="caution">
    <text evidence="3">The sequence shown here is derived from an EMBL/GenBank/DDBJ whole genome shotgun (WGS) entry which is preliminary data.</text>
</comment>
<reference evidence="3" key="2">
    <citation type="journal article" date="2019" name="IMA Fungus">
        <title>Genome sequencing and comparison of five Tilletia species to identify candidate genes for the detection of regulated species infecting wheat.</title>
        <authorList>
            <person name="Nguyen H.D.T."/>
            <person name="Sultana T."/>
            <person name="Kesanakurti P."/>
            <person name="Hambleton S."/>
        </authorList>
    </citation>
    <scope>NUCLEOTIDE SEQUENCE</scope>
    <source>
        <strain evidence="3">DAOMC 238032</strain>
    </source>
</reference>